<dbReference type="Proteomes" id="UP001589575">
    <property type="component" value="Unassembled WGS sequence"/>
</dbReference>
<accession>A0ABV5FXF3</accession>
<evidence type="ECO:0000313" key="1">
    <source>
        <dbReference type="EMBL" id="MFB9071372.1"/>
    </source>
</evidence>
<name>A0ABV5FXF3_9MICC</name>
<organism evidence="1 2">
    <name type="scientific">Citricoccus parietis</name>
    <dbReference type="NCBI Taxonomy" id="592307"/>
    <lineage>
        <taxon>Bacteria</taxon>
        <taxon>Bacillati</taxon>
        <taxon>Actinomycetota</taxon>
        <taxon>Actinomycetes</taxon>
        <taxon>Micrococcales</taxon>
        <taxon>Micrococcaceae</taxon>
        <taxon>Citricoccus</taxon>
    </lineage>
</organism>
<gene>
    <name evidence="1" type="ORF">ACFFX0_09255</name>
</gene>
<evidence type="ECO:0000313" key="2">
    <source>
        <dbReference type="Proteomes" id="UP001589575"/>
    </source>
</evidence>
<protein>
    <submittedName>
        <fullName evidence="1">Uncharacterized protein</fullName>
    </submittedName>
</protein>
<keyword evidence="2" id="KW-1185">Reference proteome</keyword>
<dbReference type="EMBL" id="JBHMFI010000001">
    <property type="protein sequence ID" value="MFB9071372.1"/>
    <property type="molecule type" value="Genomic_DNA"/>
</dbReference>
<reference evidence="1 2" key="1">
    <citation type="submission" date="2024-09" db="EMBL/GenBank/DDBJ databases">
        <authorList>
            <person name="Sun Q."/>
            <person name="Mori K."/>
        </authorList>
    </citation>
    <scope>NUCLEOTIDE SEQUENCE [LARGE SCALE GENOMIC DNA]</scope>
    <source>
        <strain evidence="1 2">CCM 7609</strain>
    </source>
</reference>
<sequence>MPTYGLESHGTLSVIALLGIMGDGEGFGIVGTRCLGIGRRRELPCSVIGILGGGP</sequence>
<proteinExistence type="predicted"/>
<comment type="caution">
    <text evidence="1">The sequence shown here is derived from an EMBL/GenBank/DDBJ whole genome shotgun (WGS) entry which is preliminary data.</text>
</comment>